<dbReference type="SMART" id="SM01012">
    <property type="entry name" value="ANTAR"/>
    <property type="match status" value="1"/>
</dbReference>
<keyword evidence="3" id="KW-0805">Transcription regulation</keyword>
<organism evidence="6 7">
    <name type="scientific">Geodermatophilus sabuli</name>
    <dbReference type="NCBI Taxonomy" id="1564158"/>
    <lineage>
        <taxon>Bacteria</taxon>
        <taxon>Bacillati</taxon>
        <taxon>Actinomycetota</taxon>
        <taxon>Actinomycetes</taxon>
        <taxon>Geodermatophilales</taxon>
        <taxon>Geodermatophilaceae</taxon>
        <taxon>Geodermatophilus</taxon>
    </lineage>
</organism>
<dbReference type="Gene3D" id="1.10.10.10">
    <property type="entry name" value="Winged helix-like DNA-binding domain superfamily/Winged helix DNA-binding domain"/>
    <property type="match status" value="1"/>
</dbReference>
<dbReference type="Pfam" id="PF03861">
    <property type="entry name" value="ANTAR"/>
    <property type="match status" value="1"/>
</dbReference>
<sequence length="253" mass="26224">MVLHDRRPATPRDPGAAFAELSRMRIPAQPLTDSLARIAELATAVLPGPAEAAVAVLRAPGEVARGVTAPLAADLDRRLQATGPVPLPPADGEPVLIPDTGHEAVLAEFASCARRHGVSSVLSIGLALDGRPVGSLSVFRTGGGPFDAVAVELARAFAAVAAGTVARAGEHAAAAETARTLRLAMESRAVIEQAKGVLMARHHCSAEDAFRRLATESQRTNRKLRDLAVDLVGAVQQRPRRSRGAAVPGRGPG</sequence>
<reference evidence="6 7" key="1">
    <citation type="submission" date="2017-09" db="EMBL/GenBank/DDBJ databases">
        <authorList>
            <person name="Ehlers B."/>
            <person name="Leendertz F.H."/>
        </authorList>
    </citation>
    <scope>NUCLEOTIDE SEQUENCE [LARGE SCALE GENOMIC DNA]</scope>
    <source>
        <strain evidence="6 7">DSM 46844</strain>
    </source>
</reference>
<evidence type="ECO:0000259" key="5">
    <source>
        <dbReference type="PROSITE" id="PS50921"/>
    </source>
</evidence>
<dbReference type="InterPro" id="IPR003018">
    <property type="entry name" value="GAF"/>
</dbReference>
<keyword evidence="7" id="KW-1185">Reference proteome</keyword>
<keyword evidence="4" id="KW-0804">Transcription</keyword>
<dbReference type="InterPro" id="IPR036388">
    <property type="entry name" value="WH-like_DNA-bd_sf"/>
</dbReference>
<evidence type="ECO:0000256" key="3">
    <source>
        <dbReference type="ARBA" id="ARBA00023015"/>
    </source>
</evidence>
<dbReference type="AlphaFoldDB" id="A0A285EJ83"/>
<dbReference type="Proteomes" id="UP000219514">
    <property type="component" value="Unassembled WGS sequence"/>
</dbReference>
<dbReference type="InterPro" id="IPR005561">
    <property type="entry name" value="ANTAR"/>
</dbReference>
<protein>
    <submittedName>
        <fullName evidence="6">GAF domain-containing protein</fullName>
    </submittedName>
</protein>
<dbReference type="SUPFAM" id="SSF55781">
    <property type="entry name" value="GAF domain-like"/>
    <property type="match status" value="1"/>
</dbReference>
<dbReference type="Pfam" id="PF01590">
    <property type="entry name" value="GAF"/>
    <property type="match status" value="1"/>
</dbReference>
<dbReference type="InterPro" id="IPR029016">
    <property type="entry name" value="GAF-like_dom_sf"/>
</dbReference>
<accession>A0A285EJ83</accession>
<proteinExistence type="predicted"/>
<dbReference type="Gene3D" id="3.30.450.40">
    <property type="match status" value="1"/>
</dbReference>
<evidence type="ECO:0000256" key="2">
    <source>
        <dbReference type="ARBA" id="ARBA00022777"/>
    </source>
</evidence>
<dbReference type="InterPro" id="IPR012074">
    <property type="entry name" value="GAF_ANTAR"/>
</dbReference>
<evidence type="ECO:0000256" key="4">
    <source>
        <dbReference type="ARBA" id="ARBA00023163"/>
    </source>
</evidence>
<evidence type="ECO:0000313" key="7">
    <source>
        <dbReference type="Proteomes" id="UP000219514"/>
    </source>
</evidence>
<dbReference type="RefSeq" id="WP_097208969.1">
    <property type="nucleotide sequence ID" value="NZ_JACHXB010000002.1"/>
</dbReference>
<dbReference type="PIRSF" id="PIRSF036625">
    <property type="entry name" value="GAF_ANTAR"/>
    <property type="match status" value="1"/>
</dbReference>
<dbReference type="GO" id="GO:0016301">
    <property type="term" value="F:kinase activity"/>
    <property type="evidence" value="ECO:0007669"/>
    <property type="project" value="UniProtKB-KW"/>
</dbReference>
<dbReference type="EMBL" id="OBDO01000014">
    <property type="protein sequence ID" value="SNX99057.1"/>
    <property type="molecule type" value="Genomic_DNA"/>
</dbReference>
<feature type="domain" description="ANTAR" evidence="5">
    <location>
        <begin position="171"/>
        <end position="232"/>
    </location>
</feature>
<name>A0A285EJ83_9ACTN</name>
<evidence type="ECO:0000313" key="6">
    <source>
        <dbReference type="EMBL" id="SNX99057.1"/>
    </source>
</evidence>
<keyword evidence="1" id="KW-0808">Transferase</keyword>
<dbReference type="InterPro" id="IPR011006">
    <property type="entry name" value="CheY-like_superfamily"/>
</dbReference>
<evidence type="ECO:0000256" key="1">
    <source>
        <dbReference type="ARBA" id="ARBA00022679"/>
    </source>
</evidence>
<dbReference type="SUPFAM" id="SSF52172">
    <property type="entry name" value="CheY-like"/>
    <property type="match status" value="1"/>
</dbReference>
<dbReference type="OrthoDB" id="3787288at2"/>
<keyword evidence="2" id="KW-0418">Kinase</keyword>
<dbReference type="GO" id="GO:0003723">
    <property type="term" value="F:RNA binding"/>
    <property type="evidence" value="ECO:0007669"/>
    <property type="project" value="InterPro"/>
</dbReference>
<dbReference type="PROSITE" id="PS50921">
    <property type="entry name" value="ANTAR"/>
    <property type="match status" value="1"/>
</dbReference>
<gene>
    <name evidence="6" type="ORF">SAMN06893097_11417</name>
</gene>